<protein>
    <submittedName>
        <fullName evidence="3">Alpha/beta hydrolase fold domain-containing protein</fullName>
    </submittedName>
</protein>
<dbReference type="Gene3D" id="3.40.50.1820">
    <property type="entry name" value="alpha/beta hydrolase"/>
    <property type="match status" value="1"/>
</dbReference>
<dbReference type="InterPro" id="IPR050300">
    <property type="entry name" value="GDXG_lipolytic_enzyme"/>
</dbReference>
<name>A0ABX1BUG6_9ACTN</name>
<dbReference type="SUPFAM" id="SSF53474">
    <property type="entry name" value="alpha/beta-Hydrolases"/>
    <property type="match status" value="1"/>
</dbReference>
<gene>
    <name evidence="3" type="ORF">HCK00_02235</name>
</gene>
<dbReference type="GO" id="GO:0016787">
    <property type="term" value="F:hydrolase activity"/>
    <property type="evidence" value="ECO:0007669"/>
    <property type="project" value="UniProtKB-KW"/>
</dbReference>
<evidence type="ECO:0000313" key="3">
    <source>
        <dbReference type="EMBL" id="NJP99391.1"/>
    </source>
</evidence>
<keyword evidence="4" id="KW-1185">Reference proteome</keyword>
<reference evidence="3 4" key="1">
    <citation type="submission" date="2020-03" db="EMBL/GenBank/DDBJ databases">
        <title>WGS of actinomycetes isolated from Thailand.</title>
        <authorList>
            <person name="Thawai C."/>
        </authorList>
    </citation>
    <scope>NUCLEOTIDE SEQUENCE [LARGE SCALE GENOMIC DNA]</scope>
    <source>
        <strain evidence="3 4">PLAI 1-29</strain>
    </source>
</reference>
<sequence length="288" mass="29100">MLALAPCPARRTVRYGPHPAQVIDYHLPEGAPEVRVTVLHGGFWREAYDRTHLSPFAAALARHGAAVALAEYRRVGGGGGWPATFADAARVAAVAWDDEGAGTTGGEHVLLGHSAGGHLALWAVAGRAPDADQASPPDRPPVPGPASGPAGRPGPDRVVAVAPVADLGRAAELGLSGGAVTELLGGPGAPEGRVRELLPLADPSSLPPPAVPVSVLHGAADPDVPVGLSRRYTAAMRRAGARVELRERPGGGHYAALTPGTAAFRELLDVVFGGPPGASAGRPGGVRG</sequence>
<accession>A0ABX1BUG6</accession>
<dbReference type="Proteomes" id="UP000695264">
    <property type="component" value="Unassembled WGS sequence"/>
</dbReference>
<evidence type="ECO:0000256" key="2">
    <source>
        <dbReference type="SAM" id="MobiDB-lite"/>
    </source>
</evidence>
<evidence type="ECO:0000256" key="1">
    <source>
        <dbReference type="ARBA" id="ARBA00022801"/>
    </source>
</evidence>
<evidence type="ECO:0000313" key="4">
    <source>
        <dbReference type="Proteomes" id="UP000695264"/>
    </source>
</evidence>
<dbReference type="PANTHER" id="PTHR48081">
    <property type="entry name" value="AB HYDROLASE SUPERFAMILY PROTEIN C4A8.06C"/>
    <property type="match status" value="1"/>
</dbReference>
<dbReference type="InterPro" id="IPR029058">
    <property type="entry name" value="AB_hydrolase_fold"/>
</dbReference>
<keyword evidence="1 3" id="KW-0378">Hydrolase</keyword>
<organism evidence="3 4">
    <name type="scientific">Streptomyces zingiberis</name>
    <dbReference type="NCBI Taxonomy" id="2053010"/>
    <lineage>
        <taxon>Bacteria</taxon>
        <taxon>Bacillati</taxon>
        <taxon>Actinomycetota</taxon>
        <taxon>Actinomycetes</taxon>
        <taxon>Kitasatosporales</taxon>
        <taxon>Streptomycetaceae</taxon>
        <taxon>Streptomyces</taxon>
    </lineage>
</organism>
<comment type="caution">
    <text evidence="3">The sequence shown here is derived from an EMBL/GenBank/DDBJ whole genome shotgun (WGS) entry which is preliminary data.</text>
</comment>
<feature type="region of interest" description="Disordered" evidence="2">
    <location>
        <begin position="128"/>
        <end position="157"/>
    </location>
</feature>
<feature type="compositionally biased region" description="Pro residues" evidence="2">
    <location>
        <begin position="137"/>
        <end position="146"/>
    </location>
</feature>
<dbReference type="EMBL" id="JAATEN010000001">
    <property type="protein sequence ID" value="NJP99391.1"/>
    <property type="molecule type" value="Genomic_DNA"/>
</dbReference>
<proteinExistence type="predicted"/>